<dbReference type="AlphaFoldDB" id="A0A0J8B967"/>
<protein>
    <submittedName>
        <fullName evidence="1">Uncharacterized protein</fullName>
    </submittedName>
</protein>
<proteinExistence type="predicted"/>
<evidence type="ECO:0000313" key="1">
    <source>
        <dbReference type="EMBL" id="KMS96508.1"/>
    </source>
</evidence>
<dbReference type="Proteomes" id="UP000035740">
    <property type="component" value="Unassembled WGS sequence"/>
</dbReference>
<evidence type="ECO:0000313" key="2">
    <source>
        <dbReference type="Proteomes" id="UP000035740"/>
    </source>
</evidence>
<dbReference type="Gramene" id="KMS96508">
    <property type="protein sequence ID" value="KMS96508"/>
    <property type="gene ID" value="BVRB_9g224490"/>
</dbReference>
<reference evidence="1 2" key="1">
    <citation type="journal article" date="2014" name="Nature">
        <title>The genome of the recently domesticated crop plant sugar beet (Beta vulgaris).</title>
        <authorList>
            <person name="Dohm J.C."/>
            <person name="Minoche A.E."/>
            <person name="Holtgrawe D."/>
            <person name="Capella-Gutierrez S."/>
            <person name="Zakrzewski F."/>
            <person name="Tafer H."/>
            <person name="Rupp O."/>
            <person name="Sorensen T.R."/>
            <person name="Stracke R."/>
            <person name="Reinhardt R."/>
            <person name="Goesmann A."/>
            <person name="Kraft T."/>
            <person name="Schulz B."/>
            <person name="Stadler P.F."/>
            <person name="Schmidt T."/>
            <person name="Gabaldon T."/>
            <person name="Lehrach H."/>
            <person name="Weisshaar B."/>
            <person name="Himmelbauer H."/>
        </authorList>
    </citation>
    <scope>NUCLEOTIDE SEQUENCE [LARGE SCALE GENOMIC DNA]</scope>
    <source>
        <tissue evidence="1">Taproot</tissue>
    </source>
</reference>
<dbReference type="EMBL" id="KQ090376">
    <property type="protein sequence ID" value="KMS96508.1"/>
    <property type="molecule type" value="Genomic_DNA"/>
</dbReference>
<accession>A0A0J8B967</accession>
<organism evidence="1 2">
    <name type="scientific">Beta vulgaris subsp. vulgaris</name>
    <name type="common">Beet</name>
    <dbReference type="NCBI Taxonomy" id="3555"/>
    <lineage>
        <taxon>Eukaryota</taxon>
        <taxon>Viridiplantae</taxon>
        <taxon>Streptophyta</taxon>
        <taxon>Embryophyta</taxon>
        <taxon>Tracheophyta</taxon>
        <taxon>Spermatophyta</taxon>
        <taxon>Magnoliopsida</taxon>
        <taxon>eudicotyledons</taxon>
        <taxon>Gunneridae</taxon>
        <taxon>Pentapetalae</taxon>
        <taxon>Caryophyllales</taxon>
        <taxon>Chenopodiaceae</taxon>
        <taxon>Betoideae</taxon>
        <taxon>Beta</taxon>
    </lineage>
</organism>
<keyword evidence="2" id="KW-1185">Reference proteome</keyword>
<name>A0A0J8B967_BETVV</name>
<gene>
    <name evidence="1" type="ORF">BVRB_9g224490</name>
</gene>
<sequence length="39" mass="4369">MRGKDNVANANWDSLVAFYFRVSLRNTSSLQGMVRPPIG</sequence>